<dbReference type="Proteomes" id="UP000027143">
    <property type="component" value="Unassembled WGS sequence"/>
</dbReference>
<accession>A0ABR4SPY5</accession>
<reference evidence="1 2" key="1">
    <citation type="submission" date="2012-04" db="EMBL/GenBank/DDBJ databases">
        <title>The Genome Sequence of Bartonella quintana JK 68.</title>
        <authorList>
            <consortium name="The Broad Institute Genome Sequencing Platform"/>
            <consortium name="The Broad Institute Genome Sequencing Center for Infectious Disease"/>
            <person name="Feldgarden M."/>
            <person name="Kirby J."/>
            <person name="Kosoy M."/>
            <person name="Birtles R."/>
            <person name="Probert W.S."/>
            <person name="Chiaraviglio L."/>
            <person name="Walker B."/>
            <person name="Young S.K."/>
            <person name="Zeng Q."/>
            <person name="Gargeya S."/>
            <person name="Fitzgerald M."/>
            <person name="Haas B."/>
            <person name="Abouelleil A."/>
            <person name="Alvarado L."/>
            <person name="Arachchi H.M."/>
            <person name="Berlin A.M."/>
            <person name="Chapman S.B."/>
            <person name="Goldberg J."/>
            <person name="Griggs A."/>
            <person name="Gujja S."/>
            <person name="Hansen M."/>
            <person name="Howarth C."/>
            <person name="Imamovic A."/>
            <person name="Larimer J."/>
            <person name="McCowen C."/>
            <person name="Montmayeur A."/>
            <person name="Murphy C."/>
            <person name="Neiman D."/>
            <person name="Pearson M."/>
            <person name="Priest M."/>
            <person name="Roberts A."/>
            <person name="Saif S."/>
            <person name="Shea T."/>
            <person name="Sisk P."/>
            <person name="Sykes S."/>
            <person name="Wortman J."/>
            <person name="Nusbaum C."/>
            <person name="Birren B."/>
        </authorList>
    </citation>
    <scope>NUCLEOTIDE SEQUENCE [LARGE SCALE GENOMIC DNA]</scope>
    <source>
        <strain evidence="1 2">JK 68</strain>
    </source>
</reference>
<dbReference type="EMBL" id="AHPD01000016">
    <property type="protein sequence ID" value="KEC64937.1"/>
    <property type="molecule type" value="Genomic_DNA"/>
</dbReference>
<gene>
    <name evidence="1" type="ORF">O7U_01168</name>
</gene>
<proteinExistence type="predicted"/>
<name>A0ABR4SPY5_BARQI</name>
<comment type="caution">
    <text evidence="1">The sequence shown here is derived from an EMBL/GenBank/DDBJ whole genome shotgun (WGS) entry which is preliminary data.</text>
</comment>
<sequence length="53" mass="6316">MLIEMLIERLHIGMCFFLGIFYCRAHHNLDRAIEKNIQQLEEATQQRDKAITL</sequence>
<organism evidence="1 2">
    <name type="scientific">Bartonella quintana JK 68</name>
    <dbReference type="NCBI Taxonomy" id="1134503"/>
    <lineage>
        <taxon>Bacteria</taxon>
        <taxon>Pseudomonadati</taxon>
        <taxon>Pseudomonadota</taxon>
        <taxon>Alphaproteobacteria</taxon>
        <taxon>Hyphomicrobiales</taxon>
        <taxon>Bartonellaceae</taxon>
        <taxon>Bartonella</taxon>
    </lineage>
</organism>
<keyword evidence="2" id="KW-1185">Reference proteome</keyword>
<protein>
    <submittedName>
        <fullName evidence="1">Uncharacterized protein</fullName>
    </submittedName>
</protein>
<evidence type="ECO:0000313" key="2">
    <source>
        <dbReference type="Proteomes" id="UP000027143"/>
    </source>
</evidence>
<evidence type="ECO:0000313" key="1">
    <source>
        <dbReference type="EMBL" id="KEC64937.1"/>
    </source>
</evidence>